<evidence type="ECO:0000256" key="3">
    <source>
        <dbReference type="ARBA" id="ARBA00022475"/>
    </source>
</evidence>
<dbReference type="PANTHER" id="PTHR33508:SF10">
    <property type="entry name" value="UPF0056 INNER MEMBRANE PROTEIN YHGN"/>
    <property type="match status" value="1"/>
</dbReference>
<feature type="transmembrane region" description="Helical" evidence="7">
    <location>
        <begin position="49"/>
        <end position="70"/>
    </location>
</feature>
<dbReference type="KEGG" id="sng:SNE_A17910"/>
<dbReference type="RefSeq" id="WP_013944134.1">
    <property type="nucleotide sequence ID" value="NC_015713.1"/>
</dbReference>
<keyword evidence="9" id="KW-1185">Reference proteome</keyword>
<dbReference type="STRING" id="331113.SNE_A17910"/>
<dbReference type="PANTHER" id="PTHR33508">
    <property type="entry name" value="UPF0056 MEMBRANE PROTEIN YHCE"/>
    <property type="match status" value="1"/>
</dbReference>
<gene>
    <name evidence="8" type="primary">yhgN</name>
    <name evidence="8" type="ordered locus">SNE_A17910</name>
</gene>
<dbReference type="Pfam" id="PF01914">
    <property type="entry name" value="MarC"/>
    <property type="match status" value="1"/>
</dbReference>
<dbReference type="eggNOG" id="COG2095">
    <property type="taxonomic scope" value="Bacteria"/>
</dbReference>
<feature type="transmembrane region" description="Helical" evidence="7">
    <location>
        <begin position="178"/>
        <end position="199"/>
    </location>
</feature>
<feature type="transmembrane region" description="Helical" evidence="7">
    <location>
        <begin position="6"/>
        <end position="28"/>
    </location>
</feature>
<accession>F8L9W2</accession>
<dbReference type="InterPro" id="IPR002771">
    <property type="entry name" value="Multi_antbiot-R_MarC"/>
</dbReference>
<comment type="subcellular location">
    <subcellularLocation>
        <location evidence="7">Cell inner membrane</location>
        <topology evidence="7">Multi-pass membrane protein</topology>
    </subcellularLocation>
    <subcellularLocation>
        <location evidence="1">Cell membrane</location>
        <topology evidence="1">Multi-pass membrane protein</topology>
    </subcellularLocation>
</comment>
<evidence type="ECO:0000256" key="1">
    <source>
        <dbReference type="ARBA" id="ARBA00004651"/>
    </source>
</evidence>
<keyword evidence="3" id="KW-1003">Cell membrane</keyword>
<protein>
    <recommendedName>
        <fullName evidence="7">UPF0056 inner membrane protein</fullName>
    </recommendedName>
</protein>
<evidence type="ECO:0000313" key="9">
    <source>
        <dbReference type="Proteomes" id="UP000000496"/>
    </source>
</evidence>
<keyword evidence="6 7" id="KW-0472">Membrane</keyword>
<dbReference type="OrthoDB" id="21094at2"/>
<feature type="transmembrane region" description="Helical" evidence="7">
    <location>
        <begin position="76"/>
        <end position="94"/>
    </location>
</feature>
<organism evidence="8 9">
    <name type="scientific">Simkania negevensis (strain ATCC VR-1471 / DSM 27360 / Z)</name>
    <dbReference type="NCBI Taxonomy" id="331113"/>
    <lineage>
        <taxon>Bacteria</taxon>
        <taxon>Pseudomonadati</taxon>
        <taxon>Chlamydiota</taxon>
        <taxon>Chlamydiia</taxon>
        <taxon>Parachlamydiales</taxon>
        <taxon>Simkaniaceae</taxon>
        <taxon>Simkania</taxon>
    </lineage>
</organism>
<keyword evidence="5 7" id="KW-1133">Transmembrane helix</keyword>
<evidence type="ECO:0000256" key="5">
    <source>
        <dbReference type="ARBA" id="ARBA00022989"/>
    </source>
</evidence>
<reference key="1">
    <citation type="journal article" date="2011" name="Mol. Biol. Evol.">
        <title>Unity in variety -- the pan-genome of the Chlamydiae.</title>
        <authorList>
            <person name="Collingro A."/>
            <person name="Tischler P."/>
            <person name="Weinmaier T."/>
            <person name="Penz T."/>
            <person name="Heinz E."/>
            <person name="Brunham R.C."/>
            <person name="Read T.D."/>
            <person name="Bavoil P.M."/>
            <person name="Sachse K."/>
            <person name="Kahane S."/>
            <person name="Friedman M.G."/>
            <person name="Rattei T."/>
            <person name="Myers G.S.A."/>
            <person name="Horn M."/>
        </authorList>
    </citation>
    <scope>NUCLEOTIDE SEQUENCE</scope>
    <source>
        <strain>Z</strain>
    </source>
</reference>
<dbReference type="GO" id="GO:0005886">
    <property type="term" value="C:plasma membrane"/>
    <property type="evidence" value="ECO:0007669"/>
    <property type="project" value="UniProtKB-SubCell"/>
</dbReference>
<dbReference type="AlphaFoldDB" id="F8L9W2"/>
<keyword evidence="4 7" id="KW-0812">Transmembrane</keyword>
<proteinExistence type="inferred from homology"/>
<name>F8L9W2_SIMNZ</name>
<comment type="similarity">
    <text evidence="2 7">Belongs to the UPF0056 (MarC) family.</text>
</comment>
<dbReference type="Proteomes" id="UP000000496">
    <property type="component" value="Chromosome gsn.131"/>
</dbReference>
<dbReference type="NCBIfam" id="TIGR00427">
    <property type="entry name" value="NAAT family transporter"/>
    <property type="match status" value="1"/>
</dbReference>
<evidence type="ECO:0000256" key="2">
    <source>
        <dbReference type="ARBA" id="ARBA00009784"/>
    </source>
</evidence>
<reference evidence="8 9" key="2">
    <citation type="journal article" date="2011" name="Mol. Biol. Evol.">
        <title>Unity in variety--the pan-genome of the Chlamydiae.</title>
        <authorList>
            <person name="Collingro A."/>
            <person name="Tischler P."/>
            <person name="Weinmaier T."/>
            <person name="Penz T."/>
            <person name="Heinz E."/>
            <person name="Brunham R.C."/>
            <person name="Read T.D."/>
            <person name="Bavoil P.M."/>
            <person name="Sachse K."/>
            <person name="Kahane S."/>
            <person name="Friedman M.G."/>
            <person name="Rattei T."/>
            <person name="Myers G.S."/>
            <person name="Horn M."/>
        </authorList>
    </citation>
    <scope>NUCLEOTIDE SEQUENCE [LARGE SCALE GENOMIC DNA]</scope>
    <source>
        <strain evidence="9">ATCC VR-1471 / Z</strain>
    </source>
</reference>
<evidence type="ECO:0000256" key="6">
    <source>
        <dbReference type="ARBA" id="ARBA00023136"/>
    </source>
</evidence>
<evidence type="ECO:0000256" key="4">
    <source>
        <dbReference type="ARBA" id="ARBA00022692"/>
    </source>
</evidence>
<feature type="transmembrane region" description="Helical" evidence="7">
    <location>
        <begin position="140"/>
        <end position="158"/>
    </location>
</feature>
<evidence type="ECO:0000313" key="8">
    <source>
        <dbReference type="EMBL" id="CCB89668.1"/>
    </source>
</evidence>
<dbReference type="HOGENOM" id="CLU_079909_1_1_0"/>
<sequence>MVNFSWSSLFSIGFSLFLLMDPIGNIPLYVSILKDIDPARQRKIIFRELLIALCIIILFSFLGNYILQLLHVSQETIMISGGLILFLIAIRMIFPNGGSGSNLYPSEQGEPFIVPLAVPLVAGPSVLAAVMIYANHESHLTMVGSIISAWIVTFLILIGSPFLKKILGVRCIAAGERLMGLLLTLIAVQMFIEGVAPLIQH</sequence>
<evidence type="ECO:0000256" key="7">
    <source>
        <dbReference type="RuleBase" id="RU362048"/>
    </source>
</evidence>
<dbReference type="EMBL" id="FR872582">
    <property type="protein sequence ID" value="CCB89668.1"/>
    <property type="molecule type" value="Genomic_DNA"/>
</dbReference>
<feature type="transmembrane region" description="Helical" evidence="7">
    <location>
        <begin position="114"/>
        <end position="134"/>
    </location>
</feature>